<dbReference type="WBParaSite" id="MBELARI_LOCUS13605">
    <property type="protein sequence ID" value="MBELARI_LOCUS13605"/>
    <property type="gene ID" value="MBELARI_LOCUS13605"/>
</dbReference>
<evidence type="ECO:0000313" key="6">
    <source>
        <dbReference type="WBParaSite" id="MBELARI_LOCUS13605"/>
    </source>
</evidence>
<keyword evidence="1 2" id="KW-0694">RNA-binding</keyword>
<name>A0AAF3J3C0_9BILA</name>
<dbReference type="InterPro" id="IPR035979">
    <property type="entry name" value="RBD_domain_sf"/>
</dbReference>
<dbReference type="InterPro" id="IPR000504">
    <property type="entry name" value="RRM_dom"/>
</dbReference>
<dbReference type="GO" id="GO:0045948">
    <property type="term" value="P:positive regulation of translational initiation"/>
    <property type="evidence" value="ECO:0007669"/>
    <property type="project" value="TreeGrafter"/>
</dbReference>
<dbReference type="Gene3D" id="3.30.70.330">
    <property type="match status" value="1"/>
</dbReference>
<protein>
    <recommendedName>
        <fullName evidence="4">RRM domain-containing protein</fullName>
    </recommendedName>
</protein>
<feature type="domain" description="RRM" evidence="4">
    <location>
        <begin position="56"/>
        <end position="134"/>
    </location>
</feature>
<dbReference type="Proteomes" id="UP000887575">
    <property type="component" value="Unassembled WGS sequence"/>
</dbReference>
<feature type="compositionally biased region" description="Polar residues" evidence="3">
    <location>
        <begin position="189"/>
        <end position="220"/>
    </location>
</feature>
<feature type="region of interest" description="Disordered" evidence="3">
    <location>
        <begin position="187"/>
        <end position="228"/>
    </location>
</feature>
<dbReference type="Pfam" id="PF00076">
    <property type="entry name" value="RRM_1"/>
    <property type="match status" value="1"/>
</dbReference>
<dbReference type="SUPFAM" id="SSF54928">
    <property type="entry name" value="RNA-binding domain, RBD"/>
    <property type="match status" value="1"/>
</dbReference>
<accession>A0AAF3J3C0</accession>
<keyword evidence="5" id="KW-1185">Reference proteome</keyword>
<organism evidence="5 6">
    <name type="scientific">Mesorhabditis belari</name>
    <dbReference type="NCBI Taxonomy" id="2138241"/>
    <lineage>
        <taxon>Eukaryota</taxon>
        <taxon>Metazoa</taxon>
        <taxon>Ecdysozoa</taxon>
        <taxon>Nematoda</taxon>
        <taxon>Chromadorea</taxon>
        <taxon>Rhabditida</taxon>
        <taxon>Rhabditina</taxon>
        <taxon>Rhabditomorpha</taxon>
        <taxon>Rhabditoidea</taxon>
        <taxon>Rhabditidae</taxon>
        <taxon>Mesorhabditinae</taxon>
        <taxon>Mesorhabditis</taxon>
    </lineage>
</organism>
<dbReference type="GO" id="GO:0005737">
    <property type="term" value="C:cytoplasm"/>
    <property type="evidence" value="ECO:0007669"/>
    <property type="project" value="TreeGrafter"/>
</dbReference>
<dbReference type="InterPro" id="IPR012677">
    <property type="entry name" value="Nucleotide-bd_a/b_plait_sf"/>
</dbReference>
<dbReference type="PANTHER" id="PTHR11176">
    <property type="entry name" value="BOULE-RELATED"/>
    <property type="match status" value="1"/>
</dbReference>
<reference evidence="6" key="1">
    <citation type="submission" date="2024-02" db="UniProtKB">
        <authorList>
            <consortium name="WormBaseParasite"/>
        </authorList>
    </citation>
    <scope>IDENTIFICATION</scope>
</reference>
<evidence type="ECO:0000256" key="2">
    <source>
        <dbReference type="PROSITE-ProRule" id="PRU00176"/>
    </source>
</evidence>
<dbReference type="AlphaFoldDB" id="A0AAF3J3C0"/>
<evidence type="ECO:0000313" key="5">
    <source>
        <dbReference type="Proteomes" id="UP000887575"/>
    </source>
</evidence>
<sequence>MDMVQFRLCVTPAKSPPEHNFIACPMMYGGSGPLDGMSGYMAPLLTEIPRHEIMPNRVFVSGFGLETTESELRQLFECAGKVKEAKIIKSLDGLSKGYAFVTYETEADAENGRRIPTQDLELNGRFLKVAPAYRKINTPRIEDYAIATPNGIISPTQGYGYAFPQPVPFYLIGVPQPPPFAYVMERQRTQSARQPGKDTWSTDQASPMSTPANSPCSPNNVLAPPSTPLSPPMYNGGSYYLGMPGTPMSVSPNQASYGHFSLPSSIFPSSLMSPASIDATKQGQQTHENNNHNYNRGSHFFYKGNTPVSKRQPIQTLLNMNLQSTHPLQEVTNDSDYAQRQGVQHQSFMRNMKLRRHNIVGKLDNKSMTPPATPKRERE</sequence>
<evidence type="ECO:0000256" key="3">
    <source>
        <dbReference type="SAM" id="MobiDB-lite"/>
    </source>
</evidence>
<dbReference type="PANTHER" id="PTHR11176:SF57">
    <property type="entry name" value="PROTEIN BOULE"/>
    <property type="match status" value="1"/>
</dbReference>
<dbReference type="GO" id="GO:0070935">
    <property type="term" value="P:3'-UTR-mediated mRNA stabilization"/>
    <property type="evidence" value="ECO:0007669"/>
    <property type="project" value="TreeGrafter"/>
</dbReference>
<dbReference type="GO" id="GO:0008494">
    <property type="term" value="F:translation activator activity"/>
    <property type="evidence" value="ECO:0007669"/>
    <property type="project" value="TreeGrafter"/>
</dbReference>
<proteinExistence type="predicted"/>
<dbReference type="PROSITE" id="PS50102">
    <property type="entry name" value="RRM"/>
    <property type="match status" value="1"/>
</dbReference>
<evidence type="ECO:0000256" key="1">
    <source>
        <dbReference type="ARBA" id="ARBA00022884"/>
    </source>
</evidence>
<dbReference type="SMART" id="SM00360">
    <property type="entry name" value="RRM"/>
    <property type="match status" value="1"/>
</dbReference>
<dbReference type="GO" id="GO:0003730">
    <property type="term" value="F:mRNA 3'-UTR binding"/>
    <property type="evidence" value="ECO:0007669"/>
    <property type="project" value="TreeGrafter"/>
</dbReference>
<evidence type="ECO:0000259" key="4">
    <source>
        <dbReference type="PROSITE" id="PS50102"/>
    </source>
</evidence>